<dbReference type="InterPro" id="IPR029058">
    <property type="entry name" value="AB_hydrolase_fold"/>
</dbReference>
<dbReference type="Proteomes" id="UP001276854">
    <property type="component" value="Unassembled WGS sequence"/>
</dbReference>
<proteinExistence type="predicted"/>
<dbReference type="EMBL" id="JAWONS010000329">
    <property type="protein sequence ID" value="MDW2800821.1"/>
    <property type="molecule type" value="Genomic_DNA"/>
</dbReference>
<evidence type="ECO:0000313" key="3">
    <source>
        <dbReference type="Proteomes" id="UP001276854"/>
    </source>
</evidence>
<reference evidence="2 3" key="1">
    <citation type="submission" date="2023-10" db="EMBL/GenBank/DDBJ databases">
        <title>A novel Glycoside Hydrolase 43-Like Enzyme from Clostrdium boliviensis is an Endo-xylanase, and a Candidate for Xylooligosaccharides Production from Different Xylan Substrates.</title>
        <authorList>
            <person name="Alvarez M.T."/>
            <person name="Rocabado-Villegas L.R."/>
            <person name="Salas-Veizaga D.M."/>
            <person name="Linares-Pasten J.A."/>
            <person name="Gudmundsdottir E.E."/>
            <person name="Hreggvidsson G.O."/>
            <person name="Adlercreutz P."/>
            <person name="Nordberg Karlsson E."/>
        </authorList>
    </citation>
    <scope>NUCLEOTIDE SEQUENCE [LARGE SCALE GENOMIC DNA]</scope>
    <source>
        <strain evidence="2 3">E-1</strain>
    </source>
</reference>
<dbReference type="PRINTS" id="PR00111">
    <property type="entry name" value="ABHYDROLASE"/>
</dbReference>
<sequence length="385" mass="44692">MTKKWTTSDFPVGLYHLHPDPSVNFQMNRFYNWTNDKTMLTEMHNASNTIHSYSDLIKSFIELGDISLEKNEKLKAAYYFRGAEFYMPDSNPDKQKLRKRFISLTCDFYGIQENQHSMIPYQNGYLSAYRISPENPKSTIVFFGGFDSYIEEFFLMTMNLKDAGYDVICFDGPGQGSALEDYNLPMTHEWEKPVKSILDYYRLNDVTLIGISLGGYLSLRAAAYEKRVKKVIAYDILTDFFDVLTHQIDPVFRDTFKDMMVHEKKEEVNTELKKLAEQNLMMQWGIMQGMHITGSKSPYEFFHKTLSYKTKTFSPFITQDVLLLAGQNDHYVPIKQFTDQILTLTKVRSLTARMFTPEESADTHCQIGNLGLAADVMLNWIDQIR</sequence>
<keyword evidence="2" id="KW-0378">Hydrolase</keyword>
<dbReference type="GO" id="GO:0016787">
    <property type="term" value="F:hydrolase activity"/>
    <property type="evidence" value="ECO:0007669"/>
    <property type="project" value="UniProtKB-KW"/>
</dbReference>
<dbReference type="RefSeq" id="WP_318066983.1">
    <property type="nucleotide sequence ID" value="NZ_JAWONS010000329.1"/>
</dbReference>
<organism evidence="2 3">
    <name type="scientific">Clostridium boliviensis</name>
    <dbReference type="NCBI Taxonomy" id="318465"/>
    <lineage>
        <taxon>Bacteria</taxon>
        <taxon>Bacillati</taxon>
        <taxon>Bacillota</taxon>
        <taxon>Clostridia</taxon>
        <taxon>Eubacteriales</taxon>
        <taxon>Clostridiaceae</taxon>
        <taxon>Clostridium</taxon>
    </lineage>
</organism>
<dbReference type="Gene3D" id="3.40.50.1820">
    <property type="entry name" value="alpha/beta hydrolase"/>
    <property type="match status" value="1"/>
</dbReference>
<gene>
    <name evidence="2" type="ORF">RZO55_24935</name>
</gene>
<name>A0ABU4GT80_9CLOT</name>
<comment type="caution">
    <text evidence="2">The sequence shown here is derived from an EMBL/GenBank/DDBJ whole genome shotgun (WGS) entry which is preliminary data.</text>
</comment>
<protein>
    <submittedName>
        <fullName evidence="2">Alpha/beta fold hydrolase</fullName>
    </submittedName>
</protein>
<evidence type="ECO:0000313" key="2">
    <source>
        <dbReference type="EMBL" id="MDW2800821.1"/>
    </source>
</evidence>
<evidence type="ECO:0000259" key="1">
    <source>
        <dbReference type="Pfam" id="PF00561"/>
    </source>
</evidence>
<dbReference type="InterPro" id="IPR000073">
    <property type="entry name" value="AB_hydrolase_1"/>
</dbReference>
<dbReference type="SUPFAM" id="SSF53474">
    <property type="entry name" value="alpha/beta-Hydrolases"/>
    <property type="match status" value="1"/>
</dbReference>
<keyword evidence="3" id="KW-1185">Reference proteome</keyword>
<feature type="domain" description="AB hydrolase-1" evidence="1">
    <location>
        <begin position="143"/>
        <end position="242"/>
    </location>
</feature>
<accession>A0ABU4GT80</accession>
<dbReference type="Pfam" id="PF00561">
    <property type="entry name" value="Abhydrolase_1"/>
    <property type="match status" value="1"/>
</dbReference>